<keyword evidence="2" id="KW-1185">Reference proteome</keyword>
<evidence type="ECO:0000313" key="2">
    <source>
        <dbReference type="Proteomes" id="UP001214757"/>
    </source>
</evidence>
<proteinExistence type="predicted"/>
<organism evidence="1 2">
    <name type="scientific">Xenorhabdus aichiensis</name>
    <dbReference type="NCBI Taxonomy" id="3025874"/>
    <lineage>
        <taxon>Bacteria</taxon>
        <taxon>Pseudomonadati</taxon>
        <taxon>Pseudomonadota</taxon>
        <taxon>Gammaproteobacteria</taxon>
        <taxon>Enterobacterales</taxon>
        <taxon>Morganellaceae</taxon>
        <taxon>Xenorhabdus</taxon>
    </lineage>
</organism>
<dbReference type="RefSeq" id="WP_273578442.1">
    <property type="nucleotide sequence ID" value="NZ_JAQRFO010000003.1"/>
</dbReference>
<gene>
    <name evidence="1" type="ORF">PSI22_02650</name>
</gene>
<comment type="caution">
    <text evidence="1">The sequence shown here is derived from an EMBL/GenBank/DDBJ whole genome shotgun (WGS) entry which is preliminary data.</text>
</comment>
<reference evidence="1 2" key="1">
    <citation type="submission" date="2023-02" db="EMBL/GenBank/DDBJ databases">
        <title>Entomopathogenic bacteria.</title>
        <authorList>
            <person name="Machado R.A."/>
        </authorList>
    </citation>
    <scope>NUCLEOTIDE SEQUENCE [LARGE SCALE GENOMIC DNA]</scope>
    <source>
        <strain evidence="1 2">XENO-7</strain>
    </source>
</reference>
<dbReference type="EMBL" id="JAQRFO010000003">
    <property type="protein sequence ID" value="MDC9620558.1"/>
    <property type="molecule type" value="Genomic_DNA"/>
</dbReference>
<dbReference type="InterPro" id="IPR029044">
    <property type="entry name" value="Nucleotide-diphossugar_trans"/>
</dbReference>
<name>A0ABT5LYR8_9GAMM</name>
<sequence length="237" mass="27637">MNTLTNNENLKIASLASIPKRKNNLYYTVKSIFSQIDELNVYLNGYKSIPDFLIKDKINIYMSSKSGDFGDASKFYPLKDKIGYLFTLDDDLIYPKDYIKKLVSKIDMYNRKNFICVHGNIIDRTSLSSYYDNKKGIHFRKSLDNDIFVNIPGTGTLAYHSSLHSFSMESFPIKNMSDIWVAVIAKRNNIKIVAIDRKKYWIRTSIKNKDPYSIYSNKNKLDQIICQIIKREELYNI</sequence>
<dbReference type="SUPFAM" id="SSF53448">
    <property type="entry name" value="Nucleotide-diphospho-sugar transferases"/>
    <property type="match status" value="1"/>
</dbReference>
<protein>
    <recommendedName>
        <fullName evidence="3">Glycosyltransferase 2-like domain-containing protein</fullName>
    </recommendedName>
</protein>
<evidence type="ECO:0008006" key="3">
    <source>
        <dbReference type="Google" id="ProtNLM"/>
    </source>
</evidence>
<accession>A0ABT5LYR8</accession>
<evidence type="ECO:0000313" key="1">
    <source>
        <dbReference type="EMBL" id="MDC9620558.1"/>
    </source>
</evidence>
<dbReference type="Proteomes" id="UP001214757">
    <property type="component" value="Unassembled WGS sequence"/>
</dbReference>